<reference evidence="1 2" key="2">
    <citation type="journal article" date="2013" name="Plant Cell Physiol.">
        <title>Rice Annotation Project Database (RAP-DB): an integrative and interactive database for rice genomics.</title>
        <authorList>
            <person name="Sakai H."/>
            <person name="Lee S.S."/>
            <person name="Tanaka T."/>
            <person name="Numa H."/>
            <person name="Kim J."/>
            <person name="Kawahara Y."/>
            <person name="Wakimoto H."/>
            <person name="Yang C.C."/>
            <person name="Iwamoto M."/>
            <person name="Abe T."/>
            <person name="Yamada Y."/>
            <person name="Muto A."/>
            <person name="Inokuchi H."/>
            <person name="Ikemura T."/>
            <person name="Matsumoto T."/>
            <person name="Sasaki T."/>
            <person name="Itoh T."/>
        </authorList>
    </citation>
    <scope>NUCLEOTIDE SEQUENCE [LARGE SCALE GENOMIC DNA]</scope>
    <source>
        <strain evidence="2">cv. Nipponbare</strain>
    </source>
</reference>
<dbReference type="Proteomes" id="UP000059680">
    <property type="component" value="Chromosome 6"/>
</dbReference>
<keyword evidence="2" id="KW-1185">Reference proteome</keyword>
<sequence length="86" mass="10114">TYNSCLLCTQSLDFIWQIGIHFHVIFSRFTEIDFYGIVISNARISMDISFVLQSIGQYCFLISDLVTGWKDCLGYKLVFWKRFQVL</sequence>
<dbReference type="InParanoid" id="A0A0P0WUV8"/>
<accession>A0A0P0WUV8</accession>
<proteinExistence type="predicted"/>
<organism evidence="1 2">
    <name type="scientific">Oryza sativa subsp. japonica</name>
    <name type="common">Rice</name>
    <dbReference type="NCBI Taxonomy" id="39947"/>
    <lineage>
        <taxon>Eukaryota</taxon>
        <taxon>Viridiplantae</taxon>
        <taxon>Streptophyta</taxon>
        <taxon>Embryophyta</taxon>
        <taxon>Tracheophyta</taxon>
        <taxon>Spermatophyta</taxon>
        <taxon>Magnoliopsida</taxon>
        <taxon>Liliopsida</taxon>
        <taxon>Poales</taxon>
        <taxon>Poaceae</taxon>
        <taxon>BOP clade</taxon>
        <taxon>Oryzoideae</taxon>
        <taxon>Oryzeae</taxon>
        <taxon>Oryzinae</taxon>
        <taxon>Oryza</taxon>
        <taxon>Oryza sativa</taxon>
    </lineage>
</organism>
<evidence type="ECO:0000313" key="1">
    <source>
        <dbReference type="EMBL" id="BAS96963.1"/>
    </source>
</evidence>
<reference evidence="2" key="1">
    <citation type="journal article" date="2005" name="Nature">
        <title>The map-based sequence of the rice genome.</title>
        <authorList>
            <consortium name="International rice genome sequencing project (IRGSP)"/>
            <person name="Matsumoto T."/>
            <person name="Wu J."/>
            <person name="Kanamori H."/>
            <person name="Katayose Y."/>
            <person name="Fujisawa M."/>
            <person name="Namiki N."/>
            <person name="Mizuno H."/>
            <person name="Yamamoto K."/>
            <person name="Antonio B.A."/>
            <person name="Baba T."/>
            <person name="Sakata K."/>
            <person name="Nagamura Y."/>
            <person name="Aoki H."/>
            <person name="Arikawa K."/>
            <person name="Arita K."/>
            <person name="Bito T."/>
            <person name="Chiden Y."/>
            <person name="Fujitsuka N."/>
            <person name="Fukunaka R."/>
            <person name="Hamada M."/>
            <person name="Harada C."/>
            <person name="Hayashi A."/>
            <person name="Hijishita S."/>
            <person name="Honda M."/>
            <person name="Hosokawa S."/>
            <person name="Ichikawa Y."/>
            <person name="Idonuma A."/>
            <person name="Iijima M."/>
            <person name="Ikeda M."/>
            <person name="Ikeno M."/>
            <person name="Ito K."/>
            <person name="Ito S."/>
            <person name="Ito T."/>
            <person name="Ito Y."/>
            <person name="Ito Y."/>
            <person name="Iwabuchi A."/>
            <person name="Kamiya K."/>
            <person name="Karasawa W."/>
            <person name="Kurita K."/>
            <person name="Katagiri S."/>
            <person name="Kikuta A."/>
            <person name="Kobayashi H."/>
            <person name="Kobayashi N."/>
            <person name="Machita K."/>
            <person name="Maehara T."/>
            <person name="Masukawa M."/>
            <person name="Mizubayashi T."/>
            <person name="Mukai Y."/>
            <person name="Nagasaki H."/>
            <person name="Nagata Y."/>
            <person name="Naito S."/>
            <person name="Nakashima M."/>
            <person name="Nakama Y."/>
            <person name="Nakamichi Y."/>
            <person name="Nakamura M."/>
            <person name="Meguro A."/>
            <person name="Negishi M."/>
            <person name="Ohta I."/>
            <person name="Ohta T."/>
            <person name="Okamoto M."/>
            <person name="Ono N."/>
            <person name="Saji S."/>
            <person name="Sakaguchi M."/>
            <person name="Sakai K."/>
            <person name="Shibata M."/>
            <person name="Shimokawa T."/>
            <person name="Song J."/>
            <person name="Takazaki Y."/>
            <person name="Terasawa K."/>
            <person name="Tsugane M."/>
            <person name="Tsuji K."/>
            <person name="Ueda S."/>
            <person name="Waki K."/>
            <person name="Yamagata H."/>
            <person name="Yamamoto M."/>
            <person name="Yamamoto S."/>
            <person name="Yamane H."/>
            <person name="Yoshiki S."/>
            <person name="Yoshihara R."/>
            <person name="Yukawa K."/>
            <person name="Zhong H."/>
            <person name="Yano M."/>
            <person name="Yuan Q."/>
            <person name="Ouyang S."/>
            <person name="Liu J."/>
            <person name="Jones K.M."/>
            <person name="Gansberger K."/>
            <person name="Moffat K."/>
            <person name="Hill J."/>
            <person name="Bera J."/>
            <person name="Fadrosh D."/>
            <person name="Jin S."/>
            <person name="Johri S."/>
            <person name="Kim M."/>
            <person name="Overton L."/>
            <person name="Reardon M."/>
            <person name="Tsitrin T."/>
            <person name="Vuong H."/>
            <person name="Weaver B."/>
            <person name="Ciecko A."/>
            <person name="Tallon L."/>
            <person name="Jackson J."/>
            <person name="Pai G."/>
            <person name="Aken S.V."/>
            <person name="Utterback T."/>
            <person name="Reidmuller S."/>
            <person name="Feldblyum T."/>
            <person name="Hsiao J."/>
            <person name="Zismann V."/>
            <person name="Iobst S."/>
            <person name="de Vazeille A.R."/>
            <person name="Buell C.R."/>
            <person name="Ying K."/>
            <person name="Li Y."/>
            <person name="Lu T."/>
            <person name="Huang Y."/>
            <person name="Zhao Q."/>
            <person name="Feng Q."/>
            <person name="Zhang L."/>
            <person name="Zhu J."/>
            <person name="Weng Q."/>
            <person name="Mu J."/>
            <person name="Lu Y."/>
            <person name="Fan D."/>
            <person name="Liu Y."/>
            <person name="Guan J."/>
            <person name="Zhang Y."/>
            <person name="Yu S."/>
            <person name="Liu X."/>
            <person name="Zhang Y."/>
            <person name="Hong G."/>
            <person name="Han B."/>
            <person name="Choisne N."/>
            <person name="Demange N."/>
            <person name="Orjeda G."/>
            <person name="Samain S."/>
            <person name="Cattolico L."/>
            <person name="Pelletier E."/>
            <person name="Couloux A."/>
            <person name="Segurens B."/>
            <person name="Wincker P."/>
            <person name="D'Hont A."/>
            <person name="Scarpelli C."/>
            <person name="Weissenbach J."/>
            <person name="Salanoubat M."/>
            <person name="Quetier F."/>
            <person name="Yu Y."/>
            <person name="Kim H.R."/>
            <person name="Rambo T."/>
            <person name="Currie J."/>
            <person name="Collura K."/>
            <person name="Luo M."/>
            <person name="Yang T."/>
            <person name="Ammiraju J.S.S."/>
            <person name="Engler F."/>
            <person name="Soderlund C."/>
            <person name="Wing R.A."/>
            <person name="Palmer L.E."/>
            <person name="de la Bastide M."/>
            <person name="Spiegel L."/>
            <person name="Nascimento L."/>
            <person name="Zutavern T."/>
            <person name="O'Shaughnessy A."/>
            <person name="Dike S."/>
            <person name="Dedhia N."/>
            <person name="Preston R."/>
            <person name="Balija V."/>
            <person name="McCombie W.R."/>
            <person name="Chow T."/>
            <person name="Chen H."/>
            <person name="Chung M."/>
            <person name="Chen C."/>
            <person name="Shaw J."/>
            <person name="Wu H."/>
            <person name="Hsiao K."/>
            <person name="Chao Y."/>
            <person name="Chu M."/>
            <person name="Cheng C."/>
            <person name="Hour A."/>
            <person name="Lee P."/>
            <person name="Lin S."/>
            <person name="Lin Y."/>
            <person name="Liou J."/>
            <person name="Liu S."/>
            <person name="Hsing Y."/>
            <person name="Raghuvanshi S."/>
            <person name="Mohanty A."/>
            <person name="Bharti A.K."/>
            <person name="Gaur A."/>
            <person name="Gupta V."/>
            <person name="Kumar D."/>
            <person name="Ravi V."/>
            <person name="Vij S."/>
            <person name="Kapur A."/>
            <person name="Khurana P."/>
            <person name="Khurana P."/>
            <person name="Khurana J.P."/>
            <person name="Tyagi A.K."/>
            <person name="Gaikwad K."/>
            <person name="Singh A."/>
            <person name="Dalal V."/>
            <person name="Srivastava S."/>
            <person name="Dixit A."/>
            <person name="Pal A.K."/>
            <person name="Ghazi I.A."/>
            <person name="Yadav M."/>
            <person name="Pandit A."/>
            <person name="Bhargava A."/>
            <person name="Sureshbabu K."/>
            <person name="Batra K."/>
            <person name="Sharma T.R."/>
            <person name="Mohapatra T."/>
            <person name="Singh N.K."/>
            <person name="Messing J."/>
            <person name="Nelson A.B."/>
            <person name="Fuks G."/>
            <person name="Kavchok S."/>
            <person name="Keizer G."/>
            <person name="Linton E."/>
            <person name="Llaca V."/>
            <person name="Song R."/>
            <person name="Tanyolac B."/>
            <person name="Young S."/>
            <person name="Ho-Il K."/>
            <person name="Hahn J.H."/>
            <person name="Sangsakoo G."/>
            <person name="Vanavichit A."/>
            <person name="de Mattos Luiz.A.T."/>
            <person name="Zimmer P.D."/>
            <person name="Malone G."/>
            <person name="Dellagostin O."/>
            <person name="de Oliveira A.C."/>
            <person name="Bevan M."/>
            <person name="Bancroft I."/>
            <person name="Minx P."/>
            <person name="Cordum H."/>
            <person name="Wilson R."/>
            <person name="Cheng Z."/>
            <person name="Jin W."/>
            <person name="Jiang J."/>
            <person name="Leong S.A."/>
            <person name="Iwama H."/>
            <person name="Gojobori T."/>
            <person name="Itoh T."/>
            <person name="Niimura Y."/>
            <person name="Fujii Y."/>
            <person name="Habara T."/>
            <person name="Sakai H."/>
            <person name="Sato Y."/>
            <person name="Wilson G."/>
            <person name="Kumar K."/>
            <person name="McCouch S."/>
            <person name="Juretic N."/>
            <person name="Hoen D."/>
            <person name="Wright S."/>
            <person name="Bruskiewich R."/>
            <person name="Bureau T."/>
            <person name="Miyao A."/>
            <person name="Hirochika H."/>
            <person name="Nishikawa T."/>
            <person name="Kadowaki K."/>
            <person name="Sugiura M."/>
            <person name="Burr B."/>
            <person name="Sasaki T."/>
        </authorList>
    </citation>
    <scope>NUCLEOTIDE SEQUENCE [LARGE SCALE GENOMIC DNA]</scope>
    <source>
        <strain evidence="2">cv. Nipponbare</strain>
    </source>
</reference>
<dbReference type="PaxDb" id="39947-A0A0P0WUV8"/>
<dbReference type="Gramene" id="Os06t0237000-01">
    <property type="protein sequence ID" value="Os06t0237000-01"/>
    <property type="gene ID" value="Os06g0237000"/>
</dbReference>
<dbReference type="EMBL" id="AP014962">
    <property type="protein sequence ID" value="BAS96963.1"/>
    <property type="molecule type" value="Genomic_DNA"/>
</dbReference>
<evidence type="ECO:0000313" key="2">
    <source>
        <dbReference type="Proteomes" id="UP000059680"/>
    </source>
</evidence>
<dbReference type="AlphaFoldDB" id="A0A0P0WUV8"/>
<gene>
    <name evidence="1" type="ordered locus">Os06g0237000</name>
    <name evidence="1" type="ORF">OSNPB_060237000</name>
</gene>
<reference evidence="1 2" key="3">
    <citation type="journal article" date="2013" name="Rice">
        <title>Improvement of the Oryza sativa Nipponbare reference genome using next generation sequence and optical map data.</title>
        <authorList>
            <person name="Kawahara Y."/>
            <person name="de la Bastide M."/>
            <person name="Hamilton J.P."/>
            <person name="Kanamori H."/>
            <person name="McCombie W.R."/>
            <person name="Ouyang S."/>
            <person name="Schwartz D.C."/>
            <person name="Tanaka T."/>
            <person name="Wu J."/>
            <person name="Zhou S."/>
            <person name="Childs K.L."/>
            <person name="Davidson R.M."/>
            <person name="Lin H."/>
            <person name="Quesada-Ocampo L."/>
            <person name="Vaillancourt B."/>
            <person name="Sakai H."/>
            <person name="Lee S.S."/>
            <person name="Kim J."/>
            <person name="Numa H."/>
            <person name="Itoh T."/>
            <person name="Buell C.R."/>
            <person name="Matsumoto T."/>
        </authorList>
    </citation>
    <scope>NUCLEOTIDE SEQUENCE [LARGE SCALE GENOMIC DNA]</scope>
    <source>
        <strain evidence="2">cv. Nipponbare</strain>
    </source>
</reference>
<feature type="non-terminal residue" evidence="1">
    <location>
        <position position="1"/>
    </location>
</feature>
<name>A0A0P0WUV8_ORYSJ</name>
<protein>
    <submittedName>
        <fullName evidence="1">Os06g0237000 protein</fullName>
    </submittedName>
</protein>